<dbReference type="Pfam" id="PF13560">
    <property type="entry name" value="HTH_31"/>
    <property type="match status" value="1"/>
</dbReference>
<dbReference type="SUPFAM" id="SSF47413">
    <property type="entry name" value="lambda repressor-like DNA-binding domains"/>
    <property type="match status" value="1"/>
</dbReference>
<dbReference type="InterPro" id="IPR001387">
    <property type="entry name" value="Cro/C1-type_HTH"/>
</dbReference>
<name>A0A2I2KUZ7_9ACTN</name>
<organism evidence="2 3">
    <name type="scientific">Frankia canadensis</name>
    <dbReference type="NCBI Taxonomy" id="1836972"/>
    <lineage>
        <taxon>Bacteria</taxon>
        <taxon>Bacillati</taxon>
        <taxon>Actinomycetota</taxon>
        <taxon>Actinomycetes</taxon>
        <taxon>Frankiales</taxon>
        <taxon>Frankiaceae</taxon>
        <taxon>Frankia</taxon>
    </lineage>
</organism>
<gene>
    <name evidence="2" type="ORF">FRACA_3390007</name>
</gene>
<dbReference type="Gene3D" id="1.10.260.40">
    <property type="entry name" value="lambda repressor-like DNA-binding domains"/>
    <property type="match status" value="1"/>
</dbReference>
<sequence length="131" mass="13217">MVRTALTRAERERGERFGALLREARGQRSMVEIAAAAGLSAETLRKIEAGRIATPAFFTVAALAGALGLSLDLLADACAVLDADGGAHGGAAAVSAAEDAVVAAGDARRGTRAGEHGPLRPGVPIAARAYL</sequence>
<dbReference type="SMART" id="SM00530">
    <property type="entry name" value="HTH_XRE"/>
    <property type="match status" value="1"/>
</dbReference>
<protein>
    <submittedName>
        <fullName evidence="2">XRE family transcriptional regulator (Modular protein)</fullName>
    </submittedName>
</protein>
<dbReference type="EMBL" id="FZMO01000267">
    <property type="protein sequence ID" value="SNQ49488.1"/>
    <property type="molecule type" value="Genomic_DNA"/>
</dbReference>
<dbReference type="AlphaFoldDB" id="A0A2I2KUZ7"/>
<evidence type="ECO:0000313" key="3">
    <source>
        <dbReference type="Proteomes" id="UP000234331"/>
    </source>
</evidence>
<keyword evidence="3" id="KW-1185">Reference proteome</keyword>
<proteinExistence type="predicted"/>
<evidence type="ECO:0000259" key="1">
    <source>
        <dbReference type="PROSITE" id="PS50943"/>
    </source>
</evidence>
<dbReference type="Proteomes" id="UP000234331">
    <property type="component" value="Unassembled WGS sequence"/>
</dbReference>
<dbReference type="CDD" id="cd00093">
    <property type="entry name" value="HTH_XRE"/>
    <property type="match status" value="1"/>
</dbReference>
<reference evidence="2 3" key="1">
    <citation type="submission" date="2017-06" db="EMBL/GenBank/DDBJ databases">
        <authorList>
            <person name="Kim H.J."/>
            <person name="Triplett B.A."/>
        </authorList>
    </citation>
    <scope>NUCLEOTIDE SEQUENCE [LARGE SCALE GENOMIC DNA]</scope>
    <source>
        <strain evidence="2">FRACA_ARgP5</strain>
    </source>
</reference>
<feature type="domain" description="HTH cro/C1-type" evidence="1">
    <location>
        <begin position="21"/>
        <end position="74"/>
    </location>
</feature>
<evidence type="ECO:0000313" key="2">
    <source>
        <dbReference type="EMBL" id="SNQ49488.1"/>
    </source>
</evidence>
<dbReference type="PROSITE" id="PS50943">
    <property type="entry name" value="HTH_CROC1"/>
    <property type="match status" value="1"/>
</dbReference>
<dbReference type="InterPro" id="IPR010982">
    <property type="entry name" value="Lambda_DNA-bd_dom_sf"/>
</dbReference>
<dbReference type="OrthoDB" id="5196639at2"/>
<dbReference type="GO" id="GO:0003677">
    <property type="term" value="F:DNA binding"/>
    <property type="evidence" value="ECO:0007669"/>
    <property type="project" value="InterPro"/>
</dbReference>
<accession>A0A2I2KUZ7</accession>